<feature type="domain" description="HTH tetR-type" evidence="5">
    <location>
        <begin position="14"/>
        <end position="74"/>
    </location>
</feature>
<protein>
    <submittedName>
        <fullName evidence="6">Helix-turn-helix domain containing protein</fullName>
    </submittedName>
</protein>
<dbReference type="SUPFAM" id="SSF46689">
    <property type="entry name" value="Homeodomain-like"/>
    <property type="match status" value="1"/>
</dbReference>
<dbReference type="RefSeq" id="WP_266339692.1">
    <property type="nucleotide sequence ID" value="NZ_JAPKNK010000006.1"/>
</dbReference>
<evidence type="ECO:0000256" key="4">
    <source>
        <dbReference type="PROSITE-ProRule" id="PRU00335"/>
    </source>
</evidence>
<keyword evidence="7" id="KW-1185">Reference proteome</keyword>
<dbReference type="EMBL" id="JAPKNK010000006">
    <property type="protein sequence ID" value="MCX5570689.1"/>
    <property type="molecule type" value="Genomic_DNA"/>
</dbReference>
<evidence type="ECO:0000313" key="6">
    <source>
        <dbReference type="EMBL" id="MCX5570689.1"/>
    </source>
</evidence>
<evidence type="ECO:0000256" key="2">
    <source>
        <dbReference type="ARBA" id="ARBA00023125"/>
    </source>
</evidence>
<keyword evidence="3" id="KW-0804">Transcription</keyword>
<accession>A0A9X3E380</accession>
<dbReference type="InterPro" id="IPR036271">
    <property type="entry name" value="Tet_transcr_reg_TetR-rel_C_sf"/>
</dbReference>
<dbReference type="AlphaFoldDB" id="A0A9X3E380"/>
<comment type="caution">
    <text evidence="6">The sequence shown here is derived from an EMBL/GenBank/DDBJ whole genome shotgun (WGS) entry which is preliminary data.</text>
</comment>
<proteinExistence type="predicted"/>
<dbReference type="GO" id="GO:0003677">
    <property type="term" value="F:DNA binding"/>
    <property type="evidence" value="ECO:0007669"/>
    <property type="project" value="UniProtKB-UniRule"/>
</dbReference>
<keyword evidence="2 4" id="KW-0238">DNA-binding</keyword>
<evidence type="ECO:0000256" key="1">
    <source>
        <dbReference type="ARBA" id="ARBA00023015"/>
    </source>
</evidence>
<evidence type="ECO:0000256" key="3">
    <source>
        <dbReference type="ARBA" id="ARBA00023163"/>
    </source>
</evidence>
<feature type="DNA-binding region" description="H-T-H motif" evidence="4">
    <location>
        <begin position="37"/>
        <end position="56"/>
    </location>
</feature>
<dbReference type="Gene3D" id="1.10.10.60">
    <property type="entry name" value="Homeodomain-like"/>
    <property type="match status" value="1"/>
</dbReference>
<name>A0A9X3E380_9HYPH</name>
<organism evidence="6 7">
    <name type="scientific">Kaistia nematophila</name>
    <dbReference type="NCBI Taxonomy" id="2994654"/>
    <lineage>
        <taxon>Bacteria</taxon>
        <taxon>Pseudomonadati</taxon>
        <taxon>Pseudomonadota</taxon>
        <taxon>Alphaproteobacteria</taxon>
        <taxon>Hyphomicrobiales</taxon>
        <taxon>Kaistiaceae</taxon>
        <taxon>Kaistia</taxon>
    </lineage>
</organism>
<dbReference type="InterPro" id="IPR023772">
    <property type="entry name" value="DNA-bd_HTH_TetR-type_CS"/>
</dbReference>
<dbReference type="PROSITE" id="PS01081">
    <property type="entry name" value="HTH_TETR_1"/>
    <property type="match status" value="1"/>
</dbReference>
<keyword evidence="1" id="KW-0805">Transcription regulation</keyword>
<sequence>MKQDTPSRGGRPRGFDRDGALDVAMRLFWRHGYEGVSIGELTRALDIAPPSLYAAFGSKAGLYEEALRRYEALVSVELPQPGDAATLEDAVRQMLEASVRAVTDPAGELGCMISTGMISAHAEHEDLARAVSDRRNRYREAMLRTLARWTGEAEAAALARYLTAVMQGLSVQARDGAGADALSLIVDEVLAGLRARRQRAG</sequence>
<dbReference type="PANTHER" id="PTHR47506:SF1">
    <property type="entry name" value="HTH-TYPE TRANSCRIPTIONAL REGULATOR YJDC"/>
    <property type="match status" value="1"/>
</dbReference>
<dbReference type="PANTHER" id="PTHR47506">
    <property type="entry name" value="TRANSCRIPTIONAL REGULATORY PROTEIN"/>
    <property type="match status" value="1"/>
</dbReference>
<dbReference type="SUPFAM" id="SSF48498">
    <property type="entry name" value="Tetracyclin repressor-like, C-terminal domain"/>
    <property type="match status" value="1"/>
</dbReference>
<dbReference type="InterPro" id="IPR001647">
    <property type="entry name" value="HTH_TetR"/>
</dbReference>
<evidence type="ECO:0000313" key="7">
    <source>
        <dbReference type="Proteomes" id="UP001144805"/>
    </source>
</evidence>
<dbReference type="InterPro" id="IPR009057">
    <property type="entry name" value="Homeodomain-like_sf"/>
</dbReference>
<reference evidence="6" key="1">
    <citation type="submission" date="2022-11" db="EMBL/GenBank/DDBJ databases">
        <title>Biodiversity and phylogenetic relationships of bacteria.</title>
        <authorList>
            <person name="Machado R.A.R."/>
            <person name="Bhat A."/>
            <person name="Loulou A."/>
            <person name="Kallel S."/>
        </authorList>
    </citation>
    <scope>NUCLEOTIDE SEQUENCE</scope>
    <source>
        <strain evidence="6">K-TC2</strain>
    </source>
</reference>
<dbReference type="Proteomes" id="UP001144805">
    <property type="component" value="Unassembled WGS sequence"/>
</dbReference>
<dbReference type="Gene3D" id="1.10.357.10">
    <property type="entry name" value="Tetracycline Repressor, domain 2"/>
    <property type="match status" value="1"/>
</dbReference>
<dbReference type="Pfam" id="PF00440">
    <property type="entry name" value="TetR_N"/>
    <property type="match status" value="1"/>
</dbReference>
<dbReference type="PROSITE" id="PS50977">
    <property type="entry name" value="HTH_TETR_2"/>
    <property type="match status" value="1"/>
</dbReference>
<evidence type="ECO:0000259" key="5">
    <source>
        <dbReference type="PROSITE" id="PS50977"/>
    </source>
</evidence>
<gene>
    <name evidence="6" type="ORF">OSH07_15885</name>
</gene>